<dbReference type="RefSeq" id="WP_320549616.1">
    <property type="nucleotide sequence ID" value="NZ_JAQLOK010000001.1"/>
</dbReference>
<proteinExistence type="predicted"/>
<organism evidence="2 3">
    <name type="scientific">Luteibacter sahnii</name>
    <dbReference type="NCBI Taxonomy" id="3021977"/>
    <lineage>
        <taxon>Bacteria</taxon>
        <taxon>Pseudomonadati</taxon>
        <taxon>Pseudomonadota</taxon>
        <taxon>Gammaproteobacteria</taxon>
        <taxon>Lysobacterales</taxon>
        <taxon>Rhodanobacteraceae</taxon>
        <taxon>Luteibacter</taxon>
    </lineage>
</organism>
<protein>
    <submittedName>
        <fullName evidence="2">GNAT family N-acetyltransferase</fullName>
    </submittedName>
</protein>
<evidence type="ECO:0000313" key="3">
    <source>
        <dbReference type="Proteomes" id="UP001528850"/>
    </source>
</evidence>
<dbReference type="InterPro" id="IPR016181">
    <property type="entry name" value="Acyl_CoA_acyltransferase"/>
</dbReference>
<evidence type="ECO:0000259" key="1">
    <source>
        <dbReference type="PROSITE" id="PS51186"/>
    </source>
</evidence>
<feature type="domain" description="N-acetyltransferase" evidence="1">
    <location>
        <begin position="71"/>
        <end position="216"/>
    </location>
</feature>
<gene>
    <name evidence="2" type="ORF">P3W24_09045</name>
</gene>
<keyword evidence="3" id="KW-1185">Reference proteome</keyword>
<evidence type="ECO:0000313" key="2">
    <source>
        <dbReference type="EMBL" id="MDF4025108.1"/>
    </source>
</evidence>
<dbReference type="Pfam" id="PF13508">
    <property type="entry name" value="Acetyltransf_7"/>
    <property type="match status" value="1"/>
</dbReference>
<accession>A0ABT6BB48</accession>
<comment type="caution">
    <text evidence="2">The sequence shown here is derived from an EMBL/GenBank/DDBJ whole genome shotgun (WGS) entry which is preliminary data.</text>
</comment>
<dbReference type="SUPFAM" id="SSF55729">
    <property type="entry name" value="Acyl-CoA N-acyltransferases (Nat)"/>
    <property type="match status" value="1"/>
</dbReference>
<name>A0ABT6BB48_9GAMM</name>
<dbReference type="CDD" id="cd04301">
    <property type="entry name" value="NAT_SF"/>
    <property type="match status" value="1"/>
</dbReference>
<dbReference type="PROSITE" id="PS51186">
    <property type="entry name" value="GNAT"/>
    <property type="match status" value="1"/>
</dbReference>
<dbReference type="EMBL" id="JARJJS010000002">
    <property type="protein sequence ID" value="MDF4025108.1"/>
    <property type="molecule type" value="Genomic_DNA"/>
</dbReference>
<dbReference type="InterPro" id="IPR000182">
    <property type="entry name" value="GNAT_dom"/>
</dbReference>
<sequence length="230" mass="25874">MQTPGGRSTHTDGGDRREVFLLGYAHATMRWRNASRVAKPGWFSFRRLSMMDVPSRVLNDMSVAASKKSDVLLTQASPDDLDRLVSIRIEAMRESLERLGRFDPVRARHRFVDGFDASATRRIELSGMLVGFVVLKTVGDEWLLDHLYVTPRVQGKGIGSEVLSRIVKEADEAGKPIRVGALKESDSNRFYVRHGFVHVGSGEFDNYYVRVKEGMDSRSPLASMPSWTRS</sequence>
<dbReference type="Gene3D" id="3.40.630.30">
    <property type="match status" value="1"/>
</dbReference>
<dbReference type="Proteomes" id="UP001528850">
    <property type="component" value="Unassembled WGS sequence"/>
</dbReference>
<reference evidence="2 3" key="1">
    <citation type="journal article" date="2024" name="Curr. Microbiol.">
        <title>Luteibacter sahnii sp. nov., A Novel Yellow-Colored Xanthomonadin Pigment Producing Probiotic Bacterium from Healthy Rice Seed Microbiome.</title>
        <authorList>
            <person name="Jaiswal G."/>
            <person name="Rana R."/>
            <person name="Nayak P.K."/>
            <person name="Chouhan R."/>
            <person name="Gandhi S.G."/>
            <person name="Patel H.K."/>
            <person name="Patil P.B."/>
        </authorList>
    </citation>
    <scope>NUCLEOTIDE SEQUENCE [LARGE SCALE GENOMIC DNA]</scope>
    <source>
        <strain evidence="2 3">PPL201</strain>
    </source>
</reference>